<dbReference type="EMBL" id="JAVQLW010000001">
    <property type="protein sequence ID" value="MDS9468380.1"/>
    <property type="molecule type" value="Genomic_DNA"/>
</dbReference>
<evidence type="ECO:0000256" key="1">
    <source>
        <dbReference type="ARBA" id="ARBA00005534"/>
    </source>
</evidence>
<evidence type="ECO:0000313" key="2">
    <source>
        <dbReference type="EMBL" id="MDS9468380.1"/>
    </source>
</evidence>
<sequence length="141" mass="15783">MSLRRLTVETNGAGFYELTREVAQGLRAASALDGVVSLFVRHTSCSLLIQENADPDVQHDLLNWLDRIAPSSDHPSMGWITHRSEGPDDMPAHLKAAVLPTSLQIPVEQGRMLLGTWQGIYLVEHRRHPHRREVLVSFQAS</sequence>
<dbReference type="RefSeq" id="WP_311160577.1">
    <property type="nucleotide sequence ID" value="NZ_JAVQLW010000001.1"/>
</dbReference>
<accession>A0ABU2HV11</accession>
<keyword evidence="3" id="KW-1185">Reference proteome</keyword>
<reference evidence="3" key="1">
    <citation type="submission" date="2023-07" db="EMBL/GenBank/DDBJ databases">
        <title>Paracoccus sp. MBLB3053 whole genome sequence.</title>
        <authorList>
            <person name="Hwang C.Y."/>
            <person name="Cho E.-S."/>
            <person name="Seo M.-J."/>
        </authorList>
    </citation>
    <scope>NUCLEOTIDE SEQUENCE [LARGE SCALE GENOMIC DNA]</scope>
    <source>
        <strain evidence="3">MBLB3053</strain>
    </source>
</reference>
<dbReference type="PANTHER" id="PTHR30615:SF8">
    <property type="entry name" value="UPF0047 PROTEIN C4A8.02C"/>
    <property type="match status" value="1"/>
</dbReference>
<organism evidence="2 3">
    <name type="scientific">Paracoccus aurantius</name>
    <dbReference type="NCBI Taxonomy" id="3073814"/>
    <lineage>
        <taxon>Bacteria</taxon>
        <taxon>Pseudomonadati</taxon>
        <taxon>Pseudomonadota</taxon>
        <taxon>Alphaproteobacteria</taxon>
        <taxon>Rhodobacterales</taxon>
        <taxon>Paracoccaceae</taxon>
        <taxon>Paracoccus</taxon>
    </lineage>
</organism>
<dbReference type="NCBIfam" id="TIGR00149">
    <property type="entry name" value="TIGR00149_YjbQ"/>
    <property type="match status" value="1"/>
</dbReference>
<dbReference type="Proteomes" id="UP001269144">
    <property type="component" value="Unassembled WGS sequence"/>
</dbReference>
<gene>
    <name evidence="2" type="ORF">RGQ15_12460</name>
</gene>
<dbReference type="InterPro" id="IPR035917">
    <property type="entry name" value="YjbQ-like_sf"/>
</dbReference>
<dbReference type="Gene3D" id="2.60.120.460">
    <property type="entry name" value="YjbQ-like"/>
    <property type="match status" value="1"/>
</dbReference>
<dbReference type="PANTHER" id="PTHR30615">
    <property type="entry name" value="UNCHARACTERIZED PROTEIN YJBQ-RELATED"/>
    <property type="match status" value="1"/>
</dbReference>
<comment type="similarity">
    <text evidence="1">Belongs to the UPF0047 family.</text>
</comment>
<protein>
    <submittedName>
        <fullName evidence="2">Secondary thiamine-phosphate synthase enzyme YjbQ</fullName>
    </submittedName>
</protein>
<comment type="caution">
    <text evidence="2">The sequence shown here is derived from an EMBL/GenBank/DDBJ whole genome shotgun (WGS) entry which is preliminary data.</text>
</comment>
<evidence type="ECO:0000313" key="3">
    <source>
        <dbReference type="Proteomes" id="UP001269144"/>
    </source>
</evidence>
<dbReference type="InterPro" id="IPR001602">
    <property type="entry name" value="UPF0047_YjbQ-like"/>
</dbReference>
<dbReference type="PIRSF" id="PIRSF004681">
    <property type="entry name" value="UCP004681"/>
    <property type="match status" value="1"/>
</dbReference>
<name>A0ABU2HV11_9RHOB</name>
<dbReference type="Pfam" id="PF01894">
    <property type="entry name" value="YjbQ"/>
    <property type="match status" value="1"/>
</dbReference>
<dbReference type="SUPFAM" id="SSF111038">
    <property type="entry name" value="YjbQ-like"/>
    <property type="match status" value="1"/>
</dbReference>
<proteinExistence type="inferred from homology"/>
<dbReference type="PROSITE" id="PS01314">
    <property type="entry name" value="UPF0047"/>
    <property type="match status" value="1"/>
</dbReference>